<dbReference type="PANTHER" id="PTHR11692">
    <property type="entry name" value="BIFUNCTIONAL PURINE BIOSYNTHESIS PROTEIN PURH"/>
    <property type="match status" value="1"/>
</dbReference>
<organism evidence="1 2">
    <name type="scientific">Candidatus Argoarchaeum ethanivorans</name>
    <dbReference type="NCBI Taxonomy" id="2608793"/>
    <lineage>
        <taxon>Archaea</taxon>
        <taxon>Methanobacteriati</taxon>
        <taxon>Methanobacteriota</taxon>
        <taxon>Stenosarchaea group</taxon>
        <taxon>Methanomicrobia</taxon>
        <taxon>Methanosarcinales</taxon>
        <taxon>Methanosarcinales incertae sedis</taxon>
        <taxon>GOM Arc I cluster</taxon>
        <taxon>Candidatus Argoarchaeum</taxon>
    </lineage>
</organism>
<dbReference type="EMBL" id="CAJHZY010000106">
    <property type="protein sequence ID" value="CAD7767267.1"/>
    <property type="molecule type" value="Genomic_DNA"/>
</dbReference>
<name>A0A812A0I3_9EURY</name>
<dbReference type="InterPro" id="IPR002695">
    <property type="entry name" value="PurH-like"/>
</dbReference>
<dbReference type="EC" id="3.5.4.10" evidence="1"/>
<reference evidence="1" key="1">
    <citation type="submission" date="2020-12" db="EMBL/GenBank/DDBJ databases">
        <authorList>
            <person name="Hahn C.J."/>
            <person name="Laso-Perez R."/>
            <person name="Vulcano F."/>
            <person name="Vaziourakis K.-M."/>
            <person name="Stokke R."/>
            <person name="Steen I.H."/>
            <person name="Teske A."/>
            <person name="Boetius A."/>
            <person name="Liebeke M."/>
            <person name="Amann R."/>
            <person name="Knittel K."/>
        </authorList>
    </citation>
    <scope>NUCLEOTIDE SEQUENCE</scope>
    <source>
        <strain evidence="1">Gfbio:c6db26ca-90af-429b-aeed-0e3e8aed0b5e:GoM-Arc1_AMV-AAA_792_C10</strain>
    </source>
</reference>
<protein>
    <submittedName>
        <fullName evidence="1">Bifunctional purine biosynthesis protein PurH</fullName>
        <ecNumber evidence="1">3.5.4.10</ecNumber>
    </submittedName>
</protein>
<dbReference type="PANTHER" id="PTHR11692:SF0">
    <property type="entry name" value="BIFUNCTIONAL PURINE BIOSYNTHESIS PROTEIN ATIC"/>
    <property type="match status" value="1"/>
</dbReference>
<dbReference type="Pfam" id="PF01808">
    <property type="entry name" value="AICARFT_IMPCHas"/>
    <property type="match status" value="1"/>
</dbReference>
<dbReference type="AlphaFoldDB" id="A0A812A0I3"/>
<keyword evidence="1" id="KW-0378">Hydrolase</keyword>
<dbReference type="Gene3D" id="3.40.140.20">
    <property type="match status" value="1"/>
</dbReference>
<evidence type="ECO:0000313" key="1">
    <source>
        <dbReference type="EMBL" id="CAD7767267.1"/>
    </source>
</evidence>
<sequence>MLKQTTDQGLYEKWETVTRHNIPDKKYELAMFTIAACKHTKSNAITIGYEYQTGCYTLLAMGAGQPNRVDAIKKLAITKAYENLITRHETEQPGIGVEEYYKQILSECVLASDAFFPFPDSIIYSAKAGIRYIISPGGSIRDGEIIAEANKRRVSLVFTGMRHFNH</sequence>
<gene>
    <name evidence="1" type="primary">purH</name>
    <name evidence="1" type="ORF">DNFNHJIP_00675</name>
</gene>
<dbReference type="SUPFAM" id="SSF53927">
    <property type="entry name" value="Cytidine deaminase-like"/>
    <property type="match status" value="1"/>
</dbReference>
<dbReference type="GO" id="GO:0005829">
    <property type="term" value="C:cytosol"/>
    <property type="evidence" value="ECO:0007669"/>
    <property type="project" value="TreeGrafter"/>
</dbReference>
<accession>A0A812A0I3</accession>
<proteinExistence type="predicted"/>
<comment type="caution">
    <text evidence="1">The sequence shown here is derived from an EMBL/GenBank/DDBJ whole genome shotgun (WGS) entry which is preliminary data.</text>
</comment>
<dbReference type="GO" id="GO:0003937">
    <property type="term" value="F:IMP cyclohydrolase activity"/>
    <property type="evidence" value="ECO:0007669"/>
    <property type="project" value="UniProtKB-EC"/>
</dbReference>
<dbReference type="Proteomes" id="UP000614580">
    <property type="component" value="Unassembled WGS sequence"/>
</dbReference>
<evidence type="ECO:0000313" key="2">
    <source>
        <dbReference type="Proteomes" id="UP000614580"/>
    </source>
</evidence>
<dbReference type="InterPro" id="IPR024051">
    <property type="entry name" value="AICAR_Tfase_dup_dom_sf"/>
</dbReference>
<dbReference type="GO" id="GO:0004643">
    <property type="term" value="F:phosphoribosylaminoimidazolecarboxamide formyltransferase activity"/>
    <property type="evidence" value="ECO:0007669"/>
    <property type="project" value="InterPro"/>
</dbReference>
<dbReference type="InterPro" id="IPR016193">
    <property type="entry name" value="Cytidine_deaminase-like"/>
</dbReference>
<dbReference type="GO" id="GO:0006189">
    <property type="term" value="P:'de novo' IMP biosynthetic process"/>
    <property type="evidence" value="ECO:0007669"/>
    <property type="project" value="TreeGrafter"/>
</dbReference>